<evidence type="ECO:0000313" key="2">
    <source>
        <dbReference type="EMBL" id="KAF9530814.1"/>
    </source>
</evidence>
<protein>
    <recommendedName>
        <fullName evidence="1">NAD(P)-binding domain-containing protein</fullName>
    </recommendedName>
</protein>
<dbReference type="GO" id="GO:0004029">
    <property type="term" value="F:aldehyde dehydrogenase (NAD+) activity"/>
    <property type="evidence" value="ECO:0007669"/>
    <property type="project" value="TreeGrafter"/>
</dbReference>
<accession>A0A9P6ELJ6</accession>
<name>A0A9P6ELJ6_9AGAR</name>
<dbReference type="Pfam" id="PF13460">
    <property type="entry name" value="NAD_binding_10"/>
    <property type="match status" value="1"/>
</dbReference>
<evidence type="ECO:0000313" key="3">
    <source>
        <dbReference type="Proteomes" id="UP000807306"/>
    </source>
</evidence>
<dbReference type="PANTHER" id="PTHR48079:SF6">
    <property type="entry name" value="NAD(P)-BINDING DOMAIN-CONTAINING PROTEIN-RELATED"/>
    <property type="match status" value="1"/>
</dbReference>
<keyword evidence="3" id="KW-1185">Reference proteome</keyword>
<dbReference type="Proteomes" id="UP000807306">
    <property type="component" value="Unassembled WGS sequence"/>
</dbReference>
<dbReference type="SUPFAM" id="SSF51735">
    <property type="entry name" value="NAD(P)-binding Rossmann-fold domains"/>
    <property type="match status" value="1"/>
</dbReference>
<dbReference type="EMBL" id="MU157838">
    <property type="protein sequence ID" value="KAF9530814.1"/>
    <property type="molecule type" value="Genomic_DNA"/>
</dbReference>
<sequence length="376" mass="40653">MSTKTQLLITGVTGNISALTNSISGFIGGTILDKLMKHPAFSSYEITALLRSSEKAEKLRKLGIGAVVGSHNDEMLVESLAANADVVVATADADNVTAMKATLKGLKQRYTATGIVPTFIHTSGVAVLADKEIGNRASETIFDDTNLEQIEALPDTAMHRNVDLLLVNADVEGRSRVLKINSTITGYIKSYILLPAVWTKEIQNAKSVYDLTAFFGRAALTRGRSGMVGGGKNKFGNVHVDDTADLYILVLDATRKGVLIGHGREGYYFVESGEHTMYEPAKAIGEVLVAQGLAKEAEPSAFTQEEIQKYLHGISIFGSNCRSQANRARSIGWKPRYTKEDFLSSVRIDTKTQAAAWVSLVKKSNETPATLEHTGN</sequence>
<dbReference type="GO" id="GO:0005737">
    <property type="term" value="C:cytoplasm"/>
    <property type="evidence" value="ECO:0007669"/>
    <property type="project" value="TreeGrafter"/>
</dbReference>
<dbReference type="InterPro" id="IPR051783">
    <property type="entry name" value="NAD(P)-dependent_oxidoreduct"/>
</dbReference>
<dbReference type="PANTHER" id="PTHR48079">
    <property type="entry name" value="PROTEIN YEEZ"/>
    <property type="match status" value="1"/>
</dbReference>
<dbReference type="Gene3D" id="3.40.50.720">
    <property type="entry name" value="NAD(P)-binding Rossmann-like Domain"/>
    <property type="match status" value="1"/>
</dbReference>
<feature type="domain" description="NAD(P)-binding" evidence="1">
    <location>
        <begin position="24"/>
        <end position="109"/>
    </location>
</feature>
<dbReference type="AlphaFoldDB" id="A0A9P6ELJ6"/>
<gene>
    <name evidence="2" type="ORF">CPB83DRAFT_834155</name>
</gene>
<evidence type="ECO:0000259" key="1">
    <source>
        <dbReference type="Pfam" id="PF13460"/>
    </source>
</evidence>
<reference evidence="2" key="1">
    <citation type="submission" date="2020-11" db="EMBL/GenBank/DDBJ databases">
        <authorList>
            <consortium name="DOE Joint Genome Institute"/>
            <person name="Ahrendt S."/>
            <person name="Riley R."/>
            <person name="Andreopoulos W."/>
            <person name="Labutti K."/>
            <person name="Pangilinan J."/>
            <person name="Ruiz-Duenas F.J."/>
            <person name="Barrasa J.M."/>
            <person name="Sanchez-Garcia M."/>
            <person name="Camarero S."/>
            <person name="Miyauchi S."/>
            <person name="Serrano A."/>
            <person name="Linde D."/>
            <person name="Babiker R."/>
            <person name="Drula E."/>
            <person name="Ayuso-Fernandez I."/>
            <person name="Pacheco R."/>
            <person name="Padilla G."/>
            <person name="Ferreira P."/>
            <person name="Barriuso J."/>
            <person name="Kellner H."/>
            <person name="Castanera R."/>
            <person name="Alfaro M."/>
            <person name="Ramirez L."/>
            <person name="Pisabarro A.G."/>
            <person name="Kuo A."/>
            <person name="Tritt A."/>
            <person name="Lipzen A."/>
            <person name="He G."/>
            <person name="Yan M."/>
            <person name="Ng V."/>
            <person name="Cullen D."/>
            <person name="Martin F."/>
            <person name="Rosso M.-N."/>
            <person name="Henrissat B."/>
            <person name="Hibbett D."/>
            <person name="Martinez A.T."/>
            <person name="Grigoriev I.V."/>
        </authorList>
    </citation>
    <scope>NUCLEOTIDE SEQUENCE</scope>
    <source>
        <strain evidence="2">CBS 506.95</strain>
    </source>
</reference>
<comment type="caution">
    <text evidence="2">The sequence shown here is derived from an EMBL/GenBank/DDBJ whole genome shotgun (WGS) entry which is preliminary data.</text>
</comment>
<dbReference type="InterPro" id="IPR016040">
    <property type="entry name" value="NAD(P)-bd_dom"/>
</dbReference>
<dbReference type="InterPro" id="IPR036291">
    <property type="entry name" value="NAD(P)-bd_dom_sf"/>
</dbReference>
<proteinExistence type="predicted"/>
<organism evidence="2 3">
    <name type="scientific">Crepidotus variabilis</name>
    <dbReference type="NCBI Taxonomy" id="179855"/>
    <lineage>
        <taxon>Eukaryota</taxon>
        <taxon>Fungi</taxon>
        <taxon>Dikarya</taxon>
        <taxon>Basidiomycota</taxon>
        <taxon>Agaricomycotina</taxon>
        <taxon>Agaricomycetes</taxon>
        <taxon>Agaricomycetidae</taxon>
        <taxon>Agaricales</taxon>
        <taxon>Agaricineae</taxon>
        <taxon>Crepidotaceae</taxon>
        <taxon>Crepidotus</taxon>
    </lineage>
</organism>
<dbReference type="OrthoDB" id="10262413at2759"/>